<dbReference type="InterPro" id="IPR043519">
    <property type="entry name" value="NT_sf"/>
</dbReference>
<comment type="caution">
    <text evidence="1">The sequence shown here is derived from an EMBL/GenBank/DDBJ whole genome shotgun (WGS) entry which is preliminary data.</text>
</comment>
<evidence type="ECO:0008006" key="3">
    <source>
        <dbReference type="Google" id="ProtNLM"/>
    </source>
</evidence>
<dbReference type="AlphaFoldDB" id="A0A1F8DSG4"/>
<dbReference type="STRING" id="1802557.A3A20_01130"/>
<name>A0A1F8DSG4_9BACT</name>
<evidence type="ECO:0000313" key="1">
    <source>
        <dbReference type="EMBL" id="OGM91534.1"/>
    </source>
</evidence>
<protein>
    <recommendedName>
        <fullName evidence="3">Polymerase nucleotidyl transferase domain-containing protein</fullName>
    </recommendedName>
</protein>
<dbReference type="Proteomes" id="UP000178946">
    <property type="component" value="Unassembled WGS sequence"/>
</dbReference>
<evidence type="ECO:0000313" key="2">
    <source>
        <dbReference type="Proteomes" id="UP000178946"/>
    </source>
</evidence>
<accession>A0A1F8DSG4</accession>
<sequence>MSDEIKKRRQQVLYDKKWEKFLKRAWPFRHIPFVDFVLAAGSLAYGNIRKESDFDVIVAARSGRIFTARFFCAAAFGLLGWRRKRLSHDETAADKVCLNHFVIPASYRLSPPHNVYWKNLYFNLVPVFGDPVRINEFFAVNGDWLEEEKKYRDDLRHLHKSSSRLKIFFEEIFSGKFGDAIERFLKKIQVRRIERSLKSDAPGYKPRIIYSDRELEFHPDTKRIEIWYSLS</sequence>
<reference evidence="1 2" key="1">
    <citation type="journal article" date="2016" name="Nat. Commun.">
        <title>Thousands of microbial genomes shed light on interconnected biogeochemical processes in an aquifer system.</title>
        <authorList>
            <person name="Anantharaman K."/>
            <person name="Brown C.T."/>
            <person name="Hug L.A."/>
            <person name="Sharon I."/>
            <person name="Castelle C.J."/>
            <person name="Probst A.J."/>
            <person name="Thomas B.C."/>
            <person name="Singh A."/>
            <person name="Wilkins M.J."/>
            <person name="Karaoz U."/>
            <person name="Brodie E.L."/>
            <person name="Williams K.H."/>
            <person name="Hubbard S.S."/>
            <person name="Banfield J.F."/>
        </authorList>
    </citation>
    <scope>NUCLEOTIDE SEQUENCE [LARGE SCALE GENOMIC DNA]</scope>
</reference>
<gene>
    <name evidence="1" type="ORF">A3A20_01130</name>
</gene>
<dbReference type="EMBL" id="MGIR01000001">
    <property type="protein sequence ID" value="OGM91534.1"/>
    <property type="molecule type" value="Genomic_DNA"/>
</dbReference>
<organism evidence="1 2">
    <name type="scientific">Candidatus Wolfebacteria bacterium RIFCSPLOWO2_01_FULL_45_19</name>
    <dbReference type="NCBI Taxonomy" id="1802557"/>
    <lineage>
        <taxon>Bacteria</taxon>
        <taxon>Candidatus Wolfeibacteriota</taxon>
    </lineage>
</organism>
<dbReference type="SUPFAM" id="SSF81301">
    <property type="entry name" value="Nucleotidyltransferase"/>
    <property type="match status" value="1"/>
</dbReference>
<proteinExistence type="predicted"/>